<dbReference type="Proteomes" id="UP000041254">
    <property type="component" value="Unassembled WGS sequence"/>
</dbReference>
<keyword evidence="7" id="KW-0808">Transferase</keyword>
<dbReference type="Gene3D" id="3.40.50.800">
    <property type="entry name" value="Anticodon-binding domain"/>
    <property type="match status" value="1"/>
</dbReference>
<evidence type="ECO:0000313" key="17">
    <source>
        <dbReference type="Proteomes" id="UP000041254"/>
    </source>
</evidence>
<dbReference type="CDD" id="cd01200">
    <property type="entry name" value="WHEPGMRS_RNA"/>
    <property type="match status" value="1"/>
</dbReference>
<dbReference type="SMART" id="SM00991">
    <property type="entry name" value="WHEP-TRS"/>
    <property type="match status" value="1"/>
</dbReference>
<dbReference type="GO" id="GO:0005524">
    <property type="term" value="F:ATP binding"/>
    <property type="evidence" value="ECO:0007669"/>
    <property type="project" value="UniProtKB-KW"/>
</dbReference>
<evidence type="ECO:0000256" key="7">
    <source>
        <dbReference type="ARBA" id="ARBA00022679"/>
    </source>
</evidence>
<keyword evidence="13" id="KW-0175">Coiled coil</keyword>
<dbReference type="PROSITE" id="PS51185">
    <property type="entry name" value="WHEP_TRS_2"/>
    <property type="match status" value="1"/>
</dbReference>
<proteinExistence type="inferred from homology"/>
<dbReference type="PROSITE" id="PS00762">
    <property type="entry name" value="WHEP_TRS_1"/>
    <property type="match status" value="1"/>
</dbReference>
<dbReference type="VEuPathDB" id="CryptoDB:Vbra_22902"/>
<dbReference type="Gene3D" id="3.30.40.230">
    <property type="match status" value="1"/>
</dbReference>
<dbReference type="CDD" id="cd00774">
    <property type="entry name" value="GlyRS-like_core"/>
    <property type="match status" value="1"/>
</dbReference>
<keyword evidence="6" id="KW-0436">Ligase</keyword>
<dbReference type="OMA" id="MEMQYFV"/>
<dbReference type="InterPro" id="IPR004154">
    <property type="entry name" value="Anticodon-bd"/>
</dbReference>
<evidence type="ECO:0000256" key="2">
    <source>
        <dbReference type="ARBA" id="ARBA00008226"/>
    </source>
</evidence>
<dbReference type="InterPro" id="IPR036621">
    <property type="entry name" value="Anticodon-bd_dom_sf"/>
</dbReference>
<keyword evidence="8" id="KW-0547">Nucleotide-binding</keyword>
<dbReference type="Gene3D" id="3.30.720.200">
    <property type="match status" value="1"/>
</dbReference>
<evidence type="ECO:0000256" key="10">
    <source>
        <dbReference type="ARBA" id="ARBA00022917"/>
    </source>
</evidence>
<dbReference type="NCBIfam" id="TIGR00389">
    <property type="entry name" value="glyS_dimeric"/>
    <property type="match status" value="1"/>
</dbReference>
<dbReference type="Gene3D" id="1.10.287.10">
    <property type="entry name" value="S15/NS1, RNA-binding"/>
    <property type="match status" value="1"/>
</dbReference>
<feature type="domain" description="Aminoacyl-transfer RNA synthetases class-II family profile" evidence="14">
    <location>
        <begin position="230"/>
        <end position="566"/>
    </location>
</feature>
<dbReference type="PROSITE" id="PS50862">
    <property type="entry name" value="AA_TRNA_LIGASE_II"/>
    <property type="match status" value="1"/>
</dbReference>
<evidence type="ECO:0000256" key="5">
    <source>
        <dbReference type="ARBA" id="ARBA00022490"/>
    </source>
</evidence>
<dbReference type="FunFam" id="3.40.50.800:FF:000004">
    <property type="entry name" value="Glycine--tRNA ligase 2"/>
    <property type="match status" value="1"/>
</dbReference>
<evidence type="ECO:0000256" key="9">
    <source>
        <dbReference type="ARBA" id="ARBA00022840"/>
    </source>
</evidence>
<sequence>MTLENGLSLKDEVQRMRAEVATQGERVRKLKKDGAVKAAIDTEVSTLSDLKAKLQQKEKQLEESTPLYTRCREPLENLVKRRLFVIPGFEIYGGVAGLFDFGPPGCALKAEVEALWRRHFVLHEDMLEVSGTCLTPEVVLKTSGHVDRFTDLMVKDTVTGECYRADKILEEQIEAKQKAGLPPDEHDRLEKLKVQADALSSEEMHQAFLDLGIKSPDGNGFSTPFPFNLMFKTSIGPKGDLVGYLRPETAQGIFVNFRRLLEFNGGKMPFAAAQLGLGFRNEIAPRSGLLRVREFQMGEIEHFVHPDHKEHPKFGAVKDMKLPLFPRDRQLGDGKVVMDMTLEHAVQTKVINNETLAYFLARTYLFLTKCGIQHVGMRFRQHLETEMAHYACDCWDCEIETSYGWVECVGHADRSAYDLSHHTKASKVDLVAQHKFDAPRDIEYVKFTPNRPKLGQAFKQDQAAVIEALEEKPDQERLHIQQQLDASGTYELKLCTGQSFTITKEMAKFEKAVKRVAVEAYVPAVIEPSFGIGRIIYCILEHTFRSRGIQDQEERCFLSLPPVIAPIKCSVLPISANTQFDDLINQLKEQLTYHGVSSQVDSTSASIGRRYARTDELGIPFGITVDFQSVKDSTVTLRERDSMKQIRVPAIEIPELVHNMVAGRTTWDKARDKYPEFIAQEA</sequence>
<name>A0A0G4ENF6_VITBC</name>
<feature type="domain" description="WHEP-TRS" evidence="15">
    <location>
        <begin position="12"/>
        <end position="68"/>
    </location>
</feature>
<dbReference type="Pfam" id="PF00458">
    <property type="entry name" value="WHEP-TRS"/>
    <property type="match status" value="1"/>
</dbReference>
<dbReference type="InterPro" id="IPR009068">
    <property type="entry name" value="uS15_NS1_RNA-bd_sf"/>
</dbReference>
<keyword evidence="5" id="KW-0963">Cytoplasm</keyword>
<dbReference type="GO" id="GO:0016740">
    <property type="term" value="F:transferase activity"/>
    <property type="evidence" value="ECO:0007669"/>
    <property type="project" value="UniProtKB-KW"/>
</dbReference>
<keyword evidence="9" id="KW-0067">ATP-binding</keyword>
<dbReference type="GO" id="GO:0005739">
    <property type="term" value="C:mitochondrion"/>
    <property type="evidence" value="ECO:0007669"/>
    <property type="project" value="TreeGrafter"/>
</dbReference>
<dbReference type="GO" id="GO:0070150">
    <property type="term" value="P:mitochondrial glycyl-tRNA aminoacylation"/>
    <property type="evidence" value="ECO:0007669"/>
    <property type="project" value="TreeGrafter"/>
</dbReference>
<dbReference type="SUPFAM" id="SSF52954">
    <property type="entry name" value="Class II aaRS ABD-related"/>
    <property type="match status" value="1"/>
</dbReference>
<dbReference type="EC" id="6.1.1.14" evidence="4"/>
<dbReference type="Gene3D" id="3.30.930.10">
    <property type="entry name" value="Bira Bifunctional Protein, Domain 2"/>
    <property type="match status" value="1"/>
</dbReference>
<dbReference type="PANTHER" id="PTHR10745:SF0">
    <property type="entry name" value="GLYCINE--TRNA LIGASE"/>
    <property type="match status" value="1"/>
</dbReference>
<comment type="similarity">
    <text evidence="2">Belongs to the class-II aminoacyl-tRNA synthetase family.</text>
</comment>
<dbReference type="Pfam" id="PF00587">
    <property type="entry name" value="tRNA-synt_2b"/>
    <property type="match status" value="1"/>
</dbReference>
<gene>
    <name evidence="16" type="ORF">Vbra_22902</name>
</gene>
<organism evidence="16 17">
    <name type="scientific">Vitrella brassicaformis (strain CCMP3155)</name>
    <dbReference type="NCBI Taxonomy" id="1169540"/>
    <lineage>
        <taxon>Eukaryota</taxon>
        <taxon>Sar</taxon>
        <taxon>Alveolata</taxon>
        <taxon>Colpodellida</taxon>
        <taxon>Vitrellaceae</taxon>
        <taxon>Vitrella</taxon>
    </lineage>
</organism>
<dbReference type="InterPro" id="IPR002315">
    <property type="entry name" value="tRNA-synt_gly"/>
</dbReference>
<evidence type="ECO:0000256" key="1">
    <source>
        <dbReference type="ARBA" id="ARBA00004496"/>
    </source>
</evidence>
<dbReference type="InterPro" id="IPR002314">
    <property type="entry name" value="aa-tRNA-synt_IIb"/>
</dbReference>
<keyword evidence="17" id="KW-1185">Reference proteome</keyword>
<evidence type="ECO:0000259" key="15">
    <source>
        <dbReference type="PROSITE" id="PS51185"/>
    </source>
</evidence>
<dbReference type="InterPro" id="IPR045864">
    <property type="entry name" value="aa-tRNA-synth_II/BPL/LPL"/>
</dbReference>
<dbReference type="InParanoid" id="A0A0G4ENF6"/>
<protein>
    <recommendedName>
        <fullName evidence="4">glycine--tRNA ligase</fullName>
        <ecNumber evidence="4">6.1.1.14</ecNumber>
    </recommendedName>
    <alternativeName>
        <fullName evidence="12">Diadenosine tetraphosphate synthetase</fullName>
    </alternativeName>
</protein>
<comment type="subcellular location">
    <subcellularLocation>
        <location evidence="1">Cytoplasm</location>
    </subcellularLocation>
</comment>
<dbReference type="Pfam" id="PF03129">
    <property type="entry name" value="HGTP_anticodon"/>
    <property type="match status" value="1"/>
</dbReference>
<dbReference type="AlphaFoldDB" id="A0A0G4ENF6"/>
<evidence type="ECO:0000256" key="13">
    <source>
        <dbReference type="SAM" id="Coils"/>
    </source>
</evidence>
<comment type="subunit">
    <text evidence="3">Homodimer.</text>
</comment>
<dbReference type="STRING" id="1169540.A0A0G4ENF6"/>
<dbReference type="InterPro" id="IPR033731">
    <property type="entry name" value="GlyRS-like_core"/>
</dbReference>
<keyword evidence="11" id="KW-0030">Aminoacyl-tRNA synthetase</keyword>
<evidence type="ECO:0000313" key="16">
    <source>
        <dbReference type="EMBL" id="CEL98366.1"/>
    </source>
</evidence>
<dbReference type="FunFam" id="3.30.930.10:FF:000010">
    <property type="entry name" value="Glycyl-tRNA synthetase 1"/>
    <property type="match status" value="1"/>
</dbReference>
<dbReference type="EMBL" id="CDMY01000269">
    <property type="protein sequence ID" value="CEL98366.1"/>
    <property type="molecule type" value="Genomic_DNA"/>
</dbReference>
<reference evidence="16 17" key="1">
    <citation type="submission" date="2014-11" db="EMBL/GenBank/DDBJ databases">
        <authorList>
            <person name="Zhu J."/>
            <person name="Qi W."/>
            <person name="Song R."/>
        </authorList>
    </citation>
    <scope>NUCLEOTIDE SEQUENCE [LARGE SCALE GENOMIC DNA]</scope>
</reference>
<dbReference type="PhylomeDB" id="A0A0G4ENF6"/>
<feature type="coiled-coil region" evidence="13">
    <location>
        <begin position="13"/>
        <end position="64"/>
    </location>
</feature>
<dbReference type="OrthoDB" id="57698at2759"/>
<evidence type="ECO:0000256" key="12">
    <source>
        <dbReference type="ARBA" id="ARBA00030057"/>
    </source>
</evidence>
<dbReference type="CDD" id="cd00858">
    <property type="entry name" value="GlyRS_anticodon"/>
    <property type="match status" value="1"/>
</dbReference>
<dbReference type="InterPro" id="IPR006195">
    <property type="entry name" value="aa-tRNA-synth_II"/>
</dbReference>
<accession>A0A0G4ENF6</accession>
<evidence type="ECO:0000259" key="14">
    <source>
        <dbReference type="PROSITE" id="PS50862"/>
    </source>
</evidence>
<dbReference type="InterPro" id="IPR027031">
    <property type="entry name" value="Gly-tRNA_synthase/POLG2"/>
</dbReference>
<dbReference type="NCBIfam" id="NF003211">
    <property type="entry name" value="PRK04173.1"/>
    <property type="match status" value="1"/>
</dbReference>
<dbReference type="FunFam" id="3.30.720.200:FF:000001">
    <property type="entry name" value="Glycine--tRNA ligase 2"/>
    <property type="match status" value="1"/>
</dbReference>
<dbReference type="SUPFAM" id="SSF47060">
    <property type="entry name" value="S15/NS1 RNA-binding domain"/>
    <property type="match status" value="1"/>
</dbReference>
<evidence type="ECO:0000256" key="8">
    <source>
        <dbReference type="ARBA" id="ARBA00022741"/>
    </source>
</evidence>
<keyword evidence="10" id="KW-0648">Protein biosynthesis</keyword>
<evidence type="ECO:0000256" key="6">
    <source>
        <dbReference type="ARBA" id="ARBA00022598"/>
    </source>
</evidence>
<dbReference type="FunCoup" id="A0A0G4ENF6">
    <property type="interactions" value="523"/>
</dbReference>
<dbReference type="GO" id="GO:0004820">
    <property type="term" value="F:glycine-tRNA ligase activity"/>
    <property type="evidence" value="ECO:0007669"/>
    <property type="project" value="UniProtKB-EC"/>
</dbReference>
<dbReference type="PRINTS" id="PR01043">
    <property type="entry name" value="TRNASYNTHGLY"/>
</dbReference>
<dbReference type="PANTHER" id="PTHR10745">
    <property type="entry name" value="GLYCYL-TRNA SYNTHETASE/DNA POLYMERASE SUBUNIT GAMMA-2"/>
    <property type="match status" value="1"/>
</dbReference>
<dbReference type="SUPFAM" id="SSF55681">
    <property type="entry name" value="Class II aaRS and biotin synthetases"/>
    <property type="match status" value="1"/>
</dbReference>
<dbReference type="InterPro" id="IPR000738">
    <property type="entry name" value="WHEP-TRS_dom"/>
</dbReference>
<evidence type="ECO:0000256" key="3">
    <source>
        <dbReference type="ARBA" id="ARBA00011738"/>
    </source>
</evidence>
<evidence type="ECO:0000256" key="11">
    <source>
        <dbReference type="ARBA" id="ARBA00023146"/>
    </source>
</evidence>
<evidence type="ECO:0000256" key="4">
    <source>
        <dbReference type="ARBA" id="ARBA00012829"/>
    </source>
</evidence>